<dbReference type="AlphaFoldDB" id="A0A846WI42"/>
<dbReference type="EMBL" id="JAAXPC010000003">
    <property type="protein sequence ID" value="NKY01405.1"/>
    <property type="molecule type" value="Genomic_DNA"/>
</dbReference>
<dbReference type="Proteomes" id="UP000563898">
    <property type="component" value="Unassembled WGS sequence"/>
</dbReference>
<gene>
    <name evidence="1" type="ORF">HGA05_07460</name>
</gene>
<accession>A0A846WI42</accession>
<name>A0A846WI42_9ACTN</name>
<dbReference type="SUPFAM" id="SSF54862">
    <property type="entry name" value="4Fe-4S ferredoxins"/>
    <property type="match status" value="1"/>
</dbReference>
<evidence type="ECO:0000313" key="1">
    <source>
        <dbReference type="EMBL" id="NKY01405.1"/>
    </source>
</evidence>
<dbReference type="Gene3D" id="3.30.70.20">
    <property type="match status" value="1"/>
</dbReference>
<dbReference type="Pfam" id="PF13459">
    <property type="entry name" value="Fer4_15"/>
    <property type="match status" value="1"/>
</dbReference>
<proteinExistence type="predicted"/>
<comment type="caution">
    <text evidence="1">The sequence shown here is derived from an EMBL/GenBank/DDBJ whole genome shotgun (WGS) entry which is preliminary data.</text>
</comment>
<organism evidence="1 2">
    <name type="scientific">Gordonia polyisoprenivorans</name>
    <dbReference type="NCBI Taxonomy" id="84595"/>
    <lineage>
        <taxon>Bacteria</taxon>
        <taxon>Bacillati</taxon>
        <taxon>Actinomycetota</taxon>
        <taxon>Actinomycetes</taxon>
        <taxon>Mycobacteriales</taxon>
        <taxon>Gordoniaceae</taxon>
        <taxon>Gordonia</taxon>
    </lineage>
</organism>
<protein>
    <submittedName>
        <fullName evidence="1">Ferredoxin</fullName>
    </submittedName>
</protein>
<dbReference type="RefSeq" id="WP_006373040.1">
    <property type="nucleotide sequence ID" value="NZ_JAAXPC010000003.1"/>
</dbReference>
<reference evidence="1 2" key="1">
    <citation type="submission" date="2020-04" db="EMBL/GenBank/DDBJ databases">
        <title>MicrobeNet Type strains.</title>
        <authorList>
            <person name="Nicholson A.C."/>
        </authorList>
    </citation>
    <scope>NUCLEOTIDE SEQUENCE [LARGE SCALE GENOMIC DNA]</scope>
    <source>
        <strain evidence="1 2">ATCC BAA-14</strain>
    </source>
</reference>
<sequence length="84" mass="8679">MAVTATHSQTLVVDRSACAGHGLCYGAAPELIDCDDQGDPIVPDRALTDAEVVQAAEAVGLCPERALTLTDVANPTDNSPEEQS</sequence>
<evidence type="ECO:0000313" key="2">
    <source>
        <dbReference type="Proteomes" id="UP000563898"/>
    </source>
</evidence>